<accession>A0A1D1UNS1</accession>
<feature type="domain" description="DDE-1" evidence="1">
    <location>
        <begin position="130"/>
        <end position="232"/>
    </location>
</feature>
<gene>
    <name evidence="2" type="primary">RvY_01858-1</name>
    <name evidence="2" type="synonym">RvY_01858.1</name>
    <name evidence="2" type="ORF">RvY_01858</name>
</gene>
<dbReference type="OrthoDB" id="5425161at2759"/>
<dbReference type="InterPro" id="IPR004875">
    <property type="entry name" value="DDE_SF_endonuclease_dom"/>
</dbReference>
<sequence length="459" mass="52309">MAGLPNTSFNDKYFCRFLTRHENLSLRIAHASNRKKDREWTTTRCHEYIAKLQILKDQGFLERPEQMCNLDESAFDTARMYDRVVARKAVKQIPSQFDGTEKEYVTVLPFGDAAGLALFSGKLQVQSRLDGTFNMCYQAVNSSGYMDQVLFANHIKKEVFPAITESKNVIFVDGHFSHVNWLLLARYCKEFLKETGKRVEIFCLPTGQTNHLQPFDVSVFGGIKKKWHNYLASRNVVAGGMVTTDTPLSHLVTLWFRVEGCDERFAFNAGECLKSGFEKCGLFPFNPEVIRATVKAHHDPEKISRKFQIQKKKDREKLFEVLHENYNYASMEDMEEIQKIVLLKAKGITPGKILANALQKRLFKDAPVKQRRVRNRQLDLQSGGMVSQDEFVAELENEEAKKAAKKKSDAAIRSARINQATEENVAANNPKALTSAMRKIAVEDIEPKKARKAKKCEIA</sequence>
<dbReference type="STRING" id="947166.A0A1D1UNS1"/>
<organism evidence="2 3">
    <name type="scientific">Ramazzottius varieornatus</name>
    <name type="common">Water bear</name>
    <name type="synonym">Tardigrade</name>
    <dbReference type="NCBI Taxonomy" id="947166"/>
    <lineage>
        <taxon>Eukaryota</taxon>
        <taxon>Metazoa</taxon>
        <taxon>Ecdysozoa</taxon>
        <taxon>Tardigrada</taxon>
        <taxon>Eutardigrada</taxon>
        <taxon>Parachela</taxon>
        <taxon>Hypsibioidea</taxon>
        <taxon>Ramazzottiidae</taxon>
        <taxon>Ramazzottius</taxon>
    </lineage>
</organism>
<dbReference type="Proteomes" id="UP000186922">
    <property type="component" value="Unassembled WGS sequence"/>
</dbReference>
<evidence type="ECO:0000313" key="2">
    <source>
        <dbReference type="EMBL" id="GAU89292.1"/>
    </source>
</evidence>
<name>A0A1D1UNS1_RAMVA</name>
<dbReference type="GO" id="GO:0003676">
    <property type="term" value="F:nucleic acid binding"/>
    <property type="evidence" value="ECO:0007669"/>
    <property type="project" value="InterPro"/>
</dbReference>
<dbReference type="AlphaFoldDB" id="A0A1D1UNS1"/>
<dbReference type="EMBL" id="BDGG01000001">
    <property type="protein sequence ID" value="GAU89292.1"/>
    <property type="molecule type" value="Genomic_DNA"/>
</dbReference>
<reference evidence="2 3" key="1">
    <citation type="journal article" date="2016" name="Nat. Commun.">
        <title>Extremotolerant tardigrade genome and improved radiotolerance of human cultured cells by tardigrade-unique protein.</title>
        <authorList>
            <person name="Hashimoto T."/>
            <person name="Horikawa D.D."/>
            <person name="Saito Y."/>
            <person name="Kuwahara H."/>
            <person name="Kozuka-Hata H."/>
            <person name="Shin-I T."/>
            <person name="Minakuchi Y."/>
            <person name="Ohishi K."/>
            <person name="Motoyama A."/>
            <person name="Aizu T."/>
            <person name="Enomoto A."/>
            <person name="Kondo K."/>
            <person name="Tanaka S."/>
            <person name="Hara Y."/>
            <person name="Koshikawa S."/>
            <person name="Sagara H."/>
            <person name="Miura T."/>
            <person name="Yokobori S."/>
            <person name="Miyagawa K."/>
            <person name="Suzuki Y."/>
            <person name="Kubo T."/>
            <person name="Oyama M."/>
            <person name="Kohara Y."/>
            <person name="Fujiyama A."/>
            <person name="Arakawa K."/>
            <person name="Katayama T."/>
            <person name="Toyoda A."/>
            <person name="Kunieda T."/>
        </authorList>
    </citation>
    <scope>NUCLEOTIDE SEQUENCE [LARGE SCALE GENOMIC DNA]</scope>
    <source>
        <strain evidence="2 3">YOKOZUNA-1</strain>
    </source>
</reference>
<evidence type="ECO:0000313" key="3">
    <source>
        <dbReference type="Proteomes" id="UP000186922"/>
    </source>
</evidence>
<protein>
    <recommendedName>
        <fullName evidence="1">DDE-1 domain-containing protein</fullName>
    </recommendedName>
</protein>
<dbReference type="Pfam" id="PF03184">
    <property type="entry name" value="DDE_1"/>
    <property type="match status" value="1"/>
</dbReference>
<evidence type="ECO:0000259" key="1">
    <source>
        <dbReference type="Pfam" id="PF03184"/>
    </source>
</evidence>
<comment type="caution">
    <text evidence="2">The sequence shown here is derived from an EMBL/GenBank/DDBJ whole genome shotgun (WGS) entry which is preliminary data.</text>
</comment>
<keyword evidence="3" id="KW-1185">Reference proteome</keyword>
<proteinExistence type="predicted"/>